<name>A0A8J4DN11_9ACTN</name>
<evidence type="ECO:0000313" key="7">
    <source>
        <dbReference type="EMBL" id="GIJ06749.1"/>
    </source>
</evidence>
<keyword evidence="2 5" id="KW-0812">Transmembrane</keyword>
<evidence type="ECO:0000256" key="5">
    <source>
        <dbReference type="SAM" id="Phobius"/>
    </source>
</evidence>
<keyword evidence="8" id="KW-1185">Reference proteome</keyword>
<sequence length="394" mass="40887">MRQHLSPVWTIARRELTTRARSKAFRIASAVLLAGIVLGILVPAWAMSGTARFTVVVAGGPAGLPAAVSAEGAAAGLAVTARPAGDRAAAVRQVETGAADAALVAAPAPGELVWRTTEEARLAPVLTAALDRLAAARHAEELGLTPAELDGLLAPADPRVTRLDPQPDRSAQLVIATVGMILLFVALNFYGSYVLTGVVEEKSSRVVEVLLARVRPADLLAGKVLGIGILGIGQFAVLAAVAAVTLQVARPPRLPGGTVSLIAAVVLWFVLGYGFYSVLYGALGALASRAEDAQVAAAPLTGFLMLAYFGAFTAVADPARWWITAASMFPPTAPIYMPLRSALTDVPAWQTGAAVLLMIVAIGVLVRVGGRLYRGAVLHTGGRLRIRQAWRGAV</sequence>
<dbReference type="GO" id="GO:0016020">
    <property type="term" value="C:membrane"/>
    <property type="evidence" value="ECO:0007669"/>
    <property type="project" value="UniProtKB-SubCell"/>
</dbReference>
<feature type="transmembrane region" description="Helical" evidence="5">
    <location>
        <begin position="295"/>
        <end position="316"/>
    </location>
</feature>
<dbReference type="InterPro" id="IPR013525">
    <property type="entry name" value="ABC2_TM"/>
</dbReference>
<dbReference type="EMBL" id="BOOY01000046">
    <property type="protein sequence ID" value="GIJ06749.1"/>
    <property type="molecule type" value="Genomic_DNA"/>
</dbReference>
<feature type="domain" description="ABC-2 type transporter transmembrane" evidence="6">
    <location>
        <begin position="128"/>
        <end position="365"/>
    </location>
</feature>
<keyword evidence="4 5" id="KW-0472">Membrane</keyword>
<dbReference type="Proteomes" id="UP000652013">
    <property type="component" value="Unassembled WGS sequence"/>
</dbReference>
<dbReference type="PANTHER" id="PTHR43471">
    <property type="entry name" value="ABC TRANSPORTER PERMEASE"/>
    <property type="match status" value="1"/>
</dbReference>
<accession>A0A8J4DN11</accession>
<evidence type="ECO:0000256" key="4">
    <source>
        <dbReference type="ARBA" id="ARBA00023136"/>
    </source>
</evidence>
<feature type="transmembrane region" description="Helical" evidence="5">
    <location>
        <begin position="346"/>
        <end position="366"/>
    </location>
</feature>
<organism evidence="7 8">
    <name type="scientific">Spirilliplanes yamanashiensis</name>
    <dbReference type="NCBI Taxonomy" id="42233"/>
    <lineage>
        <taxon>Bacteria</taxon>
        <taxon>Bacillati</taxon>
        <taxon>Actinomycetota</taxon>
        <taxon>Actinomycetes</taxon>
        <taxon>Micromonosporales</taxon>
        <taxon>Micromonosporaceae</taxon>
        <taxon>Spirilliplanes</taxon>
    </lineage>
</organism>
<evidence type="ECO:0000313" key="8">
    <source>
        <dbReference type="Proteomes" id="UP000652013"/>
    </source>
</evidence>
<reference evidence="7" key="1">
    <citation type="submission" date="2021-01" db="EMBL/GenBank/DDBJ databases">
        <title>Whole genome shotgun sequence of Spirilliplanes yamanashiensis NBRC 15828.</title>
        <authorList>
            <person name="Komaki H."/>
            <person name="Tamura T."/>
        </authorList>
    </citation>
    <scope>NUCLEOTIDE SEQUENCE</scope>
    <source>
        <strain evidence="7">NBRC 15828</strain>
    </source>
</reference>
<keyword evidence="3 5" id="KW-1133">Transmembrane helix</keyword>
<comment type="subcellular location">
    <subcellularLocation>
        <location evidence="1">Membrane</location>
        <topology evidence="1">Multi-pass membrane protein</topology>
    </subcellularLocation>
</comment>
<dbReference type="GO" id="GO:0140359">
    <property type="term" value="F:ABC-type transporter activity"/>
    <property type="evidence" value="ECO:0007669"/>
    <property type="project" value="InterPro"/>
</dbReference>
<dbReference type="Pfam" id="PF12698">
    <property type="entry name" value="ABC2_membrane_3"/>
    <property type="match status" value="1"/>
</dbReference>
<evidence type="ECO:0000256" key="1">
    <source>
        <dbReference type="ARBA" id="ARBA00004141"/>
    </source>
</evidence>
<feature type="transmembrane region" description="Helical" evidence="5">
    <location>
        <begin position="261"/>
        <end position="283"/>
    </location>
</feature>
<comment type="caution">
    <text evidence="7">The sequence shown here is derived from an EMBL/GenBank/DDBJ whole genome shotgun (WGS) entry which is preliminary data.</text>
</comment>
<feature type="transmembrane region" description="Helical" evidence="5">
    <location>
        <begin position="220"/>
        <end position="249"/>
    </location>
</feature>
<gene>
    <name evidence="7" type="ORF">Sya03_61010</name>
</gene>
<evidence type="ECO:0000259" key="6">
    <source>
        <dbReference type="Pfam" id="PF12698"/>
    </source>
</evidence>
<evidence type="ECO:0000256" key="2">
    <source>
        <dbReference type="ARBA" id="ARBA00022692"/>
    </source>
</evidence>
<dbReference type="RefSeq" id="WP_203941911.1">
    <property type="nucleotide sequence ID" value="NZ_BAAAGJ010000008.1"/>
</dbReference>
<feature type="transmembrane region" description="Helical" evidence="5">
    <location>
        <begin position="24"/>
        <end position="46"/>
    </location>
</feature>
<proteinExistence type="predicted"/>
<protein>
    <submittedName>
        <fullName evidence="7">ABC transporter permease</fullName>
    </submittedName>
</protein>
<feature type="transmembrane region" description="Helical" evidence="5">
    <location>
        <begin position="173"/>
        <end position="199"/>
    </location>
</feature>
<evidence type="ECO:0000256" key="3">
    <source>
        <dbReference type="ARBA" id="ARBA00022989"/>
    </source>
</evidence>
<dbReference type="AlphaFoldDB" id="A0A8J4DN11"/>